<evidence type="ECO:0000313" key="2">
    <source>
        <dbReference type="EMBL" id="MFD2600196.1"/>
    </source>
</evidence>
<name>A0ABW5NM73_9SPHI</name>
<sequence>MQELQKKIVDWASDRGILENSDPLKQLKKTFEEVVELICALVDKNDAEIKDAIGDVNVTLIILKKLSESGKVDGSLSNSRVFMAINWIVEIFSKVSKNKDVGIDIIRAQECLSRVSQENNLTLEDCTQSAYDVISKRTGKMENGVFVKDDIPPKKPRAPRKPKEPQQ</sequence>
<gene>
    <name evidence="2" type="ORF">ACFSQ3_14655</name>
</gene>
<dbReference type="SUPFAM" id="SSF101386">
    <property type="entry name" value="all-alpha NTP pyrophosphatases"/>
    <property type="match status" value="1"/>
</dbReference>
<keyword evidence="3" id="KW-1185">Reference proteome</keyword>
<comment type="caution">
    <text evidence="2">The sequence shown here is derived from an EMBL/GenBank/DDBJ whole genome shotgun (WGS) entry which is preliminary data.</text>
</comment>
<dbReference type="Proteomes" id="UP001597393">
    <property type="component" value="Unassembled WGS sequence"/>
</dbReference>
<feature type="region of interest" description="Disordered" evidence="1">
    <location>
        <begin position="145"/>
        <end position="167"/>
    </location>
</feature>
<protein>
    <submittedName>
        <fullName evidence="2">MazG-like family protein</fullName>
    </submittedName>
</protein>
<dbReference type="Gene3D" id="1.10.287.1080">
    <property type="entry name" value="MazG-like"/>
    <property type="match status" value="1"/>
</dbReference>
<dbReference type="EMBL" id="JBHUMA010000009">
    <property type="protein sequence ID" value="MFD2600196.1"/>
    <property type="molecule type" value="Genomic_DNA"/>
</dbReference>
<accession>A0ABW5NM73</accession>
<evidence type="ECO:0000313" key="3">
    <source>
        <dbReference type="Proteomes" id="UP001597393"/>
    </source>
</evidence>
<reference evidence="3" key="1">
    <citation type="journal article" date="2019" name="Int. J. Syst. Evol. Microbiol.">
        <title>The Global Catalogue of Microorganisms (GCM) 10K type strain sequencing project: providing services to taxonomists for standard genome sequencing and annotation.</title>
        <authorList>
            <consortium name="The Broad Institute Genomics Platform"/>
            <consortium name="The Broad Institute Genome Sequencing Center for Infectious Disease"/>
            <person name="Wu L."/>
            <person name="Ma J."/>
        </authorList>
    </citation>
    <scope>NUCLEOTIDE SEQUENCE [LARGE SCALE GENOMIC DNA]</scope>
    <source>
        <strain evidence="3">KCTC 42248</strain>
    </source>
</reference>
<proteinExistence type="predicted"/>
<dbReference type="RefSeq" id="WP_380870336.1">
    <property type="nucleotide sequence ID" value="NZ_JBHUMA010000009.1"/>
</dbReference>
<dbReference type="CDD" id="cd11540">
    <property type="entry name" value="NTP-PPase_u3"/>
    <property type="match status" value="1"/>
</dbReference>
<organism evidence="2 3">
    <name type="scientific">Sphingobacterium corticis</name>
    <dbReference type="NCBI Taxonomy" id="1812823"/>
    <lineage>
        <taxon>Bacteria</taxon>
        <taxon>Pseudomonadati</taxon>
        <taxon>Bacteroidota</taxon>
        <taxon>Sphingobacteriia</taxon>
        <taxon>Sphingobacteriales</taxon>
        <taxon>Sphingobacteriaceae</taxon>
        <taxon>Sphingobacterium</taxon>
    </lineage>
</organism>
<evidence type="ECO:0000256" key="1">
    <source>
        <dbReference type="SAM" id="MobiDB-lite"/>
    </source>
</evidence>